<proteinExistence type="predicted"/>
<dbReference type="AlphaFoldDB" id="A0AA37WAZ4"/>
<dbReference type="Proteomes" id="UP001156708">
    <property type="component" value="Unassembled WGS sequence"/>
</dbReference>
<comment type="caution">
    <text evidence="1">The sequence shown here is derived from an EMBL/GenBank/DDBJ whole genome shotgun (WGS) entry which is preliminary data.</text>
</comment>
<sequence>MSLRKKVVYIYSDIELVFWKFLTPSKDYTGIIFRPKFLKIYPFINILFFPILPFSEKKNSPAKSA</sequence>
<name>A0AA37WAZ4_9PROT</name>
<gene>
    <name evidence="1" type="ORF">GCM10007872_24770</name>
</gene>
<evidence type="ECO:0000313" key="1">
    <source>
        <dbReference type="EMBL" id="GLQ85567.1"/>
    </source>
</evidence>
<protein>
    <submittedName>
        <fullName evidence="1">Uncharacterized protein</fullName>
    </submittedName>
</protein>
<evidence type="ECO:0000313" key="2">
    <source>
        <dbReference type="Proteomes" id="UP001156708"/>
    </source>
</evidence>
<organism evidence="1 2">
    <name type="scientific">Gluconobacter sphaericus NBRC 12467</name>
    <dbReference type="NCBI Taxonomy" id="1307951"/>
    <lineage>
        <taxon>Bacteria</taxon>
        <taxon>Pseudomonadati</taxon>
        <taxon>Pseudomonadota</taxon>
        <taxon>Alphaproteobacteria</taxon>
        <taxon>Acetobacterales</taxon>
        <taxon>Acetobacteraceae</taxon>
        <taxon>Gluconobacter</taxon>
    </lineage>
</organism>
<accession>A0AA37WAZ4</accession>
<keyword evidence="2" id="KW-1185">Reference proteome</keyword>
<dbReference type="EMBL" id="BSNZ01000018">
    <property type="protein sequence ID" value="GLQ85567.1"/>
    <property type="molecule type" value="Genomic_DNA"/>
</dbReference>
<reference evidence="2" key="1">
    <citation type="journal article" date="2019" name="Int. J. Syst. Evol. Microbiol.">
        <title>The Global Catalogue of Microorganisms (GCM) 10K type strain sequencing project: providing services to taxonomists for standard genome sequencing and annotation.</title>
        <authorList>
            <consortium name="The Broad Institute Genomics Platform"/>
            <consortium name="The Broad Institute Genome Sequencing Center for Infectious Disease"/>
            <person name="Wu L."/>
            <person name="Ma J."/>
        </authorList>
    </citation>
    <scope>NUCLEOTIDE SEQUENCE [LARGE SCALE GENOMIC DNA]</scope>
    <source>
        <strain evidence="2">NBRC 12467</strain>
    </source>
</reference>